<dbReference type="AlphaFoldDB" id="A0A9P9AH00"/>
<gene>
    <name evidence="1" type="ORF">B0T10DRAFT_467207</name>
</gene>
<keyword evidence="2" id="KW-1185">Reference proteome</keyword>
<organism evidence="1 2">
    <name type="scientific">Thelonectria olida</name>
    <dbReference type="NCBI Taxonomy" id="1576542"/>
    <lineage>
        <taxon>Eukaryota</taxon>
        <taxon>Fungi</taxon>
        <taxon>Dikarya</taxon>
        <taxon>Ascomycota</taxon>
        <taxon>Pezizomycotina</taxon>
        <taxon>Sordariomycetes</taxon>
        <taxon>Hypocreomycetidae</taxon>
        <taxon>Hypocreales</taxon>
        <taxon>Nectriaceae</taxon>
        <taxon>Thelonectria</taxon>
    </lineage>
</organism>
<comment type="caution">
    <text evidence="1">The sequence shown here is derived from an EMBL/GenBank/DDBJ whole genome shotgun (WGS) entry which is preliminary data.</text>
</comment>
<sequence length="291" mass="31917">MGLFKLNSTFAVRLALQMTGALRRIREAFTKLITSFGGASVPSINTVGYDQYVVVGGIENSGLSPWSNETICTIDLNTDSSSVTPHVVVRVLANGTKTTIANGTDMRRPNSLDLAADEGLCRYPQQLLRRVRPFHYKIWWPRTVPTNNAKGFITKVLDRLVVGDEESAGTGTAAPSVSCSWLLIDASGQLWTDPSEKLTDIRATFFPSPPSPEVFTVCDLSIRHSKKATQHARERNQDGETQAKAFSLRAVIVDTSLSNPISIQQLAKDWGINLDLYAKMSIDAQIAAHMH</sequence>
<dbReference type="OrthoDB" id="9977941at2759"/>
<evidence type="ECO:0000313" key="1">
    <source>
        <dbReference type="EMBL" id="KAH6869518.1"/>
    </source>
</evidence>
<accession>A0A9P9AH00</accession>
<reference evidence="1 2" key="1">
    <citation type="journal article" date="2021" name="Nat. Commun.">
        <title>Genetic determinants of endophytism in the Arabidopsis root mycobiome.</title>
        <authorList>
            <person name="Mesny F."/>
            <person name="Miyauchi S."/>
            <person name="Thiergart T."/>
            <person name="Pickel B."/>
            <person name="Atanasova L."/>
            <person name="Karlsson M."/>
            <person name="Huettel B."/>
            <person name="Barry K.W."/>
            <person name="Haridas S."/>
            <person name="Chen C."/>
            <person name="Bauer D."/>
            <person name="Andreopoulos W."/>
            <person name="Pangilinan J."/>
            <person name="LaButti K."/>
            <person name="Riley R."/>
            <person name="Lipzen A."/>
            <person name="Clum A."/>
            <person name="Drula E."/>
            <person name="Henrissat B."/>
            <person name="Kohler A."/>
            <person name="Grigoriev I.V."/>
            <person name="Martin F.M."/>
            <person name="Hacquard S."/>
        </authorList>
    </citation>
    <scope>NUCLEOTIDE SEQUENCE [LARGE SCALE GENOMIC DNA]</scope>
    <source>
        <strain evidence="1 2">MPI-CAGE-CH-0241</strain>
    </source>
</reference>
<protein>
    <submittedName>
        <fullName evidence="1">Uncharacterized protein</fullName>
    </submittedName>
</protein>
<proteinExistence type="predicted"/>
<evidence type="ECO:0000313" key="2">
    <source>
        <dbReference type="Proteomes" id="UP000777438"/>
    </source>
</evidence>
<dbReference type="Proteomes" id="UP000777438">
    <property type="component" value="Unassembled WGS sequence"/>
</dbReference>
<dbReference type="EMBL" id="JAGPYM010000070">
    <property type="protein sequence ID" value="KAH6869518.1"/>
    <property type="molecule type" value="Genomic_DNA"/>
</dbReference>
<name>A0A9P9AH00_9HYPO</name>